<evidence type="ECO:0000256" key="1">
    <source>
        <dbReference type="SAM" id="MobiDB-lite"/>
    </source>
</evidence>
<feature type="compositionally biased region" description="Basic and acidic residues" evidence="1">
    <location>
        <begin position="62"/>
        <end position="71"/>
    </location>
</feature>
<comment type="caution">
    <text evidence="2">The sequence shown here is derived from an EMBL/GenBank/DDBJ whole genome shotgun (WGS) entry which is preliminary data.</text>
</comment>
<dbReference type="EMBL" id="JPGK01000002">
    <property type="protein sequence ID" value="KGA94549.1"/>
    <property type="molecule type" value="Genomic_DNA"/>
</dbReference>
<dbReference type="Proteomes" id="UP000029452">
    <property type="component" value="Unassembled WGS sequence"/>
</dbReference>
<proteinExistence type="predicted"/>
<dbReference type="AlphaFoldDB" id="A0A094X7R8"/>
<name>A0A094X7R8_9BACT</name>
<sequence length="71" mass="7924">MKSAEGLIRLNFLGASCDFRFDSRSRGTGNILTIRSFLCWIRKSTLRLVIPGEKSHPGQKTLDGKVRRSSG</sequence>
<evidence type="ECO:0000313" key="2">
    <source>
        <dbReference type="EMBL" id="KGA94549.1"/>
    </source>
</evidence>
<feature type="region of interest" description="Disordered" evidence="1">
    <location>
        <begin position="52"/>
        <end position="71"/>
    </location>
</feature>
<dbReference type="PATRIC" id="fig|178606.4.peg.513"/>
<protein>
    <submittedName>
        <fullName evidence="2">Uncharacterized protein</fullName>
    </submittedName>
</protein>
<evidence type="ECO:0000313" key="3">
    <source>
        <dbReference type="Proteomes" id="UP000029452"/>
    </source>
</evidence>
<gene>
    <name evidence="2" type="ORF">LptCag_1979</name>
</gene>
<organism evidence="2 3">
    <name type="scientific">Leptospirillum ferriphilum</name>
    <dbReference type="NCBI Taxonomy" id="178606"/>
    <lineage>
        <taxon>Bacteria</taxon>
        <taxon>Pseudomonadati</taxon>
        <taxon>Nitrospirota</taxon>
        <taxon>Nitrospiria</taxon>
        <taxon>Nitrospirales</taxon>
        <taxon>Nitrospiraceae</taxon>
        <taxon>Leptospirillum</taxon>
    </lineage>
</organism>
<accession>A0A094X7R8</accession>
<reference evidence="2 3" key="1">
    <citation type="submission" date="2014-06" db="EMBL/GenBank/DDBJ databases">
        <title>Draft genome sequence of iron oxidizing acidophile Leptospirillum ferriphilum DSM14647.</title>
        <authorList>
            <person name="Cardenas J.P."/>
            <person name="Lazcano M."/>
            <person name="Ossandon F.J."/>
            <person name="Corbett M."/>
            <person name="Holmes D.S."/>
            <person name="Watkin E."/>
        </authorList>
    </citation>
    <scope>NUCLEOTIDE SEQUENCE [LARGE SCALE GENOMIC DNA]</scope>
    <source>
        <strain evidence="2 3">DSM 14647</strain>
    </source>
</reference>